<dbReference type="EMBL" id="AMCI01007833">
    <property type="protein sequence ID" value="EJW91975.1"/>
    <property type="molecule type" value="Genomic_DNA"/>
</dbReference>
<dbReference type="InterPro" id="IPR024537">
    <property type="entry name" value="DUF3322"/>
</dbReference>
<name>J9BWM4_9ZZZZ</name>
<evidence type="ECO:0000313" key="3">
    <source>
        <dbReference type="EMBL" id="EJW91975.1"/>
    </source>
</evidence>
<accession>J9BWM4</accession>
<evidence type="ECO:0000259" key="2">
    <source>
        <dbReference type="Pfam" id="PF11795"/>
    </source>
</evidence>
<gene>
    <name evidence="3" type="ORF">EVA_19929</name>
</gene>
<dbReference type="Pfam" id="PF09983">
    <property type="entry name" value="JetD_C"/>
    <property type="match status" value="1"/>
</dbReference>
<evidence type="ECO:0000259" key="1">
    <source>
        <dbReference type="Pfam" id="PF09983"/>
    </source>
</evidence>
<dbReference type="AlphaFoldDB" id="J9BWM4"/>
<comment type="caution">
    <text evidence="3">The sequence shown here is derived from an EMBL/GenBank/DDBJ whole genome shotgun (WGS) entry which is preliminary data.</text>
</comment>
<feature type="domain" description="DUF3322" evidence="2">
    <location>
        <begin position="4"/>
        <end position="183"/>
    </location>
</feature>
<protein>
    <recommendedName>
        <fullName evidence="4">Wadjet protein JetD C-terminal domain-containing protein</fullName>
    </recommendedName>
</protein>
<reference evidence="3" key="1">
    <citation type="journal article" date="2012" name="PLoS ONE">
        <title>Gene sets for utilization of primary and secondary nutrition supplies in the distal gut of endangered iberian lynx.</title>
        <authorList>
            <person name="Alcaide M."/>
            <person name="Messina E."/>
            <person name="Richter M."/>
            <person name="Bargiela R."/>
            <person name="Peplies J."/>
            <person name="Huws S.A."/>
            <person name="Newbold C.J."/>
            <person name="Golyshin P.N."/>
            <person name="Simon M.A."/>
            <person name="Lopez G."/>
            <person name="Yakimov M.M."/>
            <person name="Ferrer M."/>
        </authorList>
    </citation>
    <scope>NUCLEOTIDE SEQUENCE</scope>
</reference>
<sequence>MISPSEIKNKAEKIYLKYLRNIAAGIPFEKIVIPCDKKPSKDFEKYRKEHDELHASSREIRGYGYSVTWENVNHKTLGRQALPREIAFITESDLLKFVRKEKEVQQFKKDLIEILTAFPLLSDWAKKYPLKVVDHAGEWSDLLKVLSYFSQHPQPNLYIRELPVEVHTKFIEQHKGILRELLDLLIADYVLESEQRFETHFHLKYDEELIRIRFLDERLCKTYGCGIKDISLPVSEFCDLNWNVKAVFIVENKVNFLTFPPIADAIIIWGHGYGIASLKKAKFLQHAPLYYWGDLDAQGFEILSQFRGYFPQTQSILMDRSTFDVILKEDQARKVKWQ</sequence>
<dbReference type="InterPro" id="IPR024534">
    <property type="entry name" value="JetD_C"/>
</dbReference>
<feature type="domain" description="Wadjet protein JetD C-terminal" evidence="1">
    <location>
        <begin position="206"/>
        <end position="326"/>
    </location>
</feature>
<organism evidence="3">
    <name type="scientific">gut metagenome</name>
    <dbReference type="NCBI Taxonomy" id="749906"/>
    <lineage>
        <taxon>unclassified sequences</taxon>
        <taxon>metagenomes</taxon>
        <taxon>organismal metagenomes</taxon>
    </lineage>
</organism>
<proteinExistence type="predicted"/>
<dbReference type="Pfam" id="PF11795">
    <property type="entry name" value="DUF3322"/>
    <property type="match status" value="1"/>
</dbReference>
<evidence type="ECO:0008006" key="4">
    <source>
        <dbReference type="Google" id="ProtNLM"/>
    </source>
</evidence>